<dbReference type="SUPFAM" id="SSF141868">
    <property type="entry name" value="EAL domain-like"/>
    <property type="match status" value="1"/>
</dbReference>
<feature type="domain" description="GGDEF" evidence="2">
    <location>
        <begin position="85"/>
        <end position="217"/>
    </location>
</feature>
<gene>
    <name evidence="3" type="ORF">GHK86_14850</name>
</gene>
<protein>
    <submittedName>
        <fullName evidence="3">EAL domain-containing protein</fullName>
    </submittedName>
</protein>
<dbReference type="PANTHER" id="PTHR44757">
    <property type="entry name" value="DIGUANYLATE CYCLASE DGCP"/>
    <property type="match status" value="1"/>
</dbReference>
<reference evidence="3 4" key="1">
    <citation type="submission" date="2019-11" db="EMBL/GenBank/DDBJ databases">
        <title>Acidiferrimicrobium australis gen. nov., sp. nov., an acidophilic and obligately heterotrophic, member of the Actinobacteria that catalyses dissimilatory oxido- reduction of iron isolated from metal-rich acidic water in Chile.</title>
        <authorList>
            <person name="Gonzalez D."/>
            <person name="Huber K."/>
            <person name="Hedrich S."/>
            <person name="Rojas-Villalobos C."/>
            <person name="Quatrini R."/>
            <person name="Dinamarca M.A."/>
            <person name="Schwarz A."/>
            <person name="Canales C."/>
            <person name="Nancucheo I."/>
        </authorList>
    </citation>
    <scope>NUCLEOTIDE SEQUENCE [LARGE SCALE GENOMIC DNA]</scope>
    <source>
        <strain evidence="3 4">USS-CCA1</strain>
    </source>
</reference>
<dbReference type="InterPro" id="IPR035919">
    <property type="entry name" value="EAL_sf"/>
</dbReference>
<dbReference type="EMBL" id="WJHE01000800">
    <property type="protein sequence ID" value="MST33993.1"/>
    <property type="molecule type" value="Genomic_DNA"/>
</dbReference>
<dbReference type="SUPFAM" id="SSF55073">
    <property type="entry name" value="Nucleotide cyclase"/>
    <property type="match status" value="1"/>
</dbReference>
<dbReference type="CDD" id="cd01948">
    <property type="entry name" value="EAL"/>
    <property type="match status" value="1"/>
</dbReference>
<accession>A0ABW9QWC9</accession>
<dbReference type="InterPro" id="IPR001633">
    <property type="entry name" value="EAL_dom"/>
</dbReference>
<evidence type="ECO:0000259" key="2">
    <source>
        <dbReference type="PROSITE" id="PS50887"/>
    </source>
</evidence>
<dbReference type="InterPro" id="IPR029787">
    <property type="entry name" value="Nucleotide_cyclase"/>
</dbReference>
<dbReference type="PROSITE" id="PS50883">
    <property type="entry name" value="EAL"/>
    <property type="match status" value="1"/>
</dbReference>
<dbReference type="Gene3D" id="3.30.70.270">
    <property type="match status" value="1"/>
</dbReference>
<dbReference type="Pfam" id="PF00563">
    <property type="entry name" value="EAL"/>
    <property type="match status" value="1"/>
</dbReference>
<keyword evidence="4" id="KW-1185">Reference proteome</keyword>
<dbReference type="CDD" id="cd01949">
    <property type="entry name" value="GGDEF"/>
    <property type="match status" value="1"/>
</dbReference>
<feature type="domain" description="EAL" evidence="1">
    <location>
        <begin position="226"/>
        <end position="479"/>
    </location>
</feature>
<proteinExistence type="predicted"/>
<evidence type="ECO:0000259" key="1">
    <source>
        <dbReference type="PROSITE" id="PS50883"/>
    </source>
</evidence>
<evidence type="ECO:0000313" key="4">
    <source>
        <dbReference type="Proteomes" id="UP000437736"/>
    </source>
</evidence>
<dbReference type="Gene3D" id="3.20.20.450">
    <property type="entry name" value="EAL domain"/>
    <property type="match status" value="1"/>
</dbReference>
<dbReference type="Proteomes" id="UP000437736">
    <property type="component" value="Unassembled WGS sequence"/>
</dbReference>
<dbReference type="InterPro" id="IPR000160">
    <property type="entry name" value="GGDEF_dom"/>
</dbReference>
<dbReference type="Pfam" id="PF00990">
    <property type="entry name" value="GGDEF"/>
    <property type="match status" value="1"/>
</dbReference>
<dbReference type="InterPro" id="IPR052155">
    <property type="entry name" value="Biofilm_reg_signaling"/>
</dbReference>
<dbReference type="NCBIfam" id="TIGR00254">
    <property type="entry name" value="GGDEF"/>
    <property type="match status" value="1"/>
</dbReference>
<sequence>MPVTPASGPAGALAAWTADADGFGSNDVAFLETVASILAAALSRRHVEAQLRRQAVHDELTDLPNRVLLQDRLETALARLGRRGGSVAVLFVDVDNFKLINDSLGHTLGDSVVAAIADRLRAAVRSRDTVARFGGDEFVVVGEDADAAVARRLAERIRQELAAPLSIAGKTITVTASIGCATTSDPAASPDSVMADADMAMYEAKRAGKNGVAVFTPELRRRTTDHLETVSGIRRGLEAGEFRLHFQPIVDLTTGRAHGHEALLRWHHPTSGLLLPAQFIDYAETSGLIVPLGRWVLDTGCAQSAAWRRAGRPSKVSMNVSGWQLTGSDIVADVAAALGASGADPADIDLEVTESALISDLDQARSALEGLRELGVGLGLDDFGTGWSSLSQLARLPFDFVKVDRCFVRDLETDQRTAALLESILTLCATLGLDVIVEGVETASQLDHLEDLDVRWVQGFLLGRPVPPALVDSGPPAVLARRP</sequence>
<dbReference type="PROSITE" id="PS50887">
    <property type="entry name" value="GGDEF"/>
    <property type="match status" value="1"/>
</dbReference>
<feature type="non-terminal residue" evidence="3">
    <location>
        <position position="483"/>
    </location>
</feature>
<evidence type="ECO:0000313" key="3">
    <source>
        <dbReference type="EMBL" id="MST33993.1"/>
    </source>
</evidence>
<dbReference type="SUPFAM" id="SSF55781">
    <property type="entry name" value="GAF domain-like"/>
    <property type="match status" value="1"/>
</dbReference>
<dbReference type="SMART" id="SM00267">
    <property type="entry name" value="GGDEF"/>
    <property type="match status" value="1"/>
</dbReference>
<name>A0ABW9QWC9_9ACTN</name>
<dbReference type="InterPro" id="IPR043128">
    <property type="entry name" value="Rev_trsase/Diguanyl_cyclase"/>
</dbReference>
<comment type="caution">
    <text evidence="3">The sequence shown here is derived from an EMBL/GenBank/DDBJ whole genome shotgun (WGS) entry which is preliminary data.</text>
</comment>
<dbReference type="SMART" id="SM00052">
    <property type="entry name" value="EAL"/>
    <property type="match status" value="1"/>
</dbReference>
<dbReference type="PANTHER" id="PTHR44757:SF2">
    <property type="entry name" value="BIOFILM ARCHITECTURE MAINTENANCE PROTEIN MBAA"/>
    <property type="match status" value="1"/>
</dbReference>
<organism evidence="3 4">
    <name type="scientific">Acidiferrimicrobium australe</name>
    <dbReference type="NCBI Taxonomy" id="2664430"/>
    <lineage>
        <taxon>Bacteria</taxon>
        <taxon>Bacillati</taxon>
        <taxon>Actinomycetota</taxon>
        <taxon>Acidimicrobiia</taxon>
        <taxon>Acidimicrobiales</taxon>
        <taxon>Acidimicrobiaceae</taxon>
        <taxon>Acidiferrimicrobium</taxon>
    </lineage>
</organism>